<dbReference type="EMBL" id="CP026304">
    <property type="protein sequence ID" value="AVZ76351.1"/>
    <property type="molecule type" value="Genomic_DNA"/>
</dbReference>
<dbReference type="Proteomes" id="UP000244201">
    <property type="component" value="Chromosome"/>
</dbReference>
<accession>A0A2R4TB85</accession>
<dbReference type="InterPro" id="IPR032722">
    <property type="entry name" value="Deaminase_XOO_2897"/>
</dbReference>
<gene>
    <name evidence="3" type="ORF">SLUN_33260</name>
</gene>
<evidence type="ECO:0000259" key="2">
    <source>
        <dbReference type="Pfam" id="PF25547"/>
    </source>
</evidence>
<dbReference type="InterPro" id="IPR057746">
    <property type="entry name" value="CpnT-like_N"/>
</dbReference>
<dbReference type="Pfam" id="PF25547">
    <property type="entry name" value="WXG100_2"/>
    <property type="match status" value="1"/>
</dbReference>
<keyword evidence="4" id="KW-1185">Reference proteome</keyword>
<evidence type="ECO:0000256" key="1">
    <source>
        <dbReference type="SAM" id="MobiDB-lite"/>
    </source>
</evidence>
<dbReference type="KEGG" id="slk:SLUN_33260"/>
<protein>
    <recommendedName>
        <fullName evidence="2">Outer membrane channel protein CpnT-like N-terminal domain-containing protein</fullName>
    </recommendedName>
</protein>
<dbReference type="Pfam" id="PF14440">
    <property type="entry name" value="XOO_2897-deam"/>
    <property type="match status" value="1"/>
</dbReference>
<reference evidence="3 4" key="1">
    <citation type="submission" date="2018-01" db="EMBL/GenBank/DDBJ databases">
        <title>Complete genome sequence of Streptomyces lunaelactis MM109T, a Ferroverdin A producer isolated from cave moonmilk deposits.</title>
        <authorList>
            <person name="Naome A."/>
            <person name="Martinet L."/>
            <person name="Maciejewska M."/>
            <person name="Anderssen S."/>
            <person name="Adam D."/>
            <person name="Tenconi E."/>
            <person name="Deflandre B."/>
            <person name="Arguelles-Arias A."/>
            <person name="Calusinska M."/>
            <person name="Copieters W."/>
            <person name="Karim L."/>
            <person name="Hanikenne M."/>
            <person name="Baurain D."/>
            <person name="van Wezel G."/>
            <person name="Smargiasso N."/>
            <person name="de Pauw E."/>
            <person name="Delfosse P."/>
            <person name="Rigali S."/>
        </authorList>
    </citation>
    <scope>NUCLEOTIDE SEQUENCE [LARGE SCALE GENOMIC DNA]</scope>
    <source>
        <strain evidence="3 4">MM109</strain>
    </source>
</reference>
<organism evidence="3 4">
    <name type="scientific">Streptomyces lunaelactis</name>
    <dbReference type="NCBI Taxonomy" id="1535768"/>
    <lineage>
        <taxon>Bacteria</taxon>
        <taxon>Bacillati</taxon>
        <taxon>Actinomycetota</taxon>
        <taxon>Actinomycetes</taxon>
        <taxon>Kitasatosporales</taxon>
        <taxon>Streptomycetaceae</taxon>
        <taxon>Streptomyces</taxon>
    </lineage>
</organism>
<dbReference type="OrthoDB" id="9111418at2"/>
<feature type="compositionally biased region" description="Basic and acidic residues" evidence="1">
    <location>
        <begin position="276"/>
        <end position="303"/>
    </location>
</feature>
<proteinExistence type="predicted"/>
<evidence type="ECO:0000313" key="4">
    <source>
        <dbReference type="Proteomes" id="UP000244201"/>
    </source>
</evidence>
<feature type="domain" description="Outer membrane channel protein CpnT-like N-terminal" evidence="2">
    <location>
        <begin position="12"/>
        <end position="134"/>
    </location>
</feature>
<evidence type="ECO:0000313" key="3">
    <source>
        <dbReference type="EMBL" id="AVZ76351.1"/>
    </source>
</evidence>
<sequence length="510" mass="55948">MGMKLPDDLVEVLNLVGVDWPQIDEDEVKGSAKDYRNLAEGVRDAVREGNDACSHIVGGRSKGETVTAIDRRWGKLTTRDLATFAKGCDDLAGALDECADLILGCKIAIIADLTTAAAAATAGVVGMFFTFGASGLLSAAAIGIARVAVHEAIDYAISEITSIVTEKIESKILAEIEKLFTDRLGGGGTYDVMAPGNADMAQGLVIEFDEFDRASGDYRKTADNFDKKKGSFKEGGGNRKSSVKKDSRFHKLATVMDKAEDAVDKKADEMVKTLEEHGGKIDKSKSGHKEEDERRKREFEKCKNGGGDDEVRTYLLNADGSVQRLYEDGRTNSLDDADKSRLNGVVLNNGKAWIPDTPKEKSEFYADATHPGRAPSRKIDFDSKDDLVQATQAARIARDDYKGTNYAAGRYIDPGTGKESILVGYSNKNGHSERMIGRPLIHNGKEDGLTEVFTEREPCRKNPQCARWLDYYFKNDLNVTHVADYYKPNGTTTNAEHTRYLDYLKQAHGK</sequence>
<feature type="region of interest" description="Disordered" evidence="1">
    <location>
        <begin position="276"/>
        <end position="304"/>
    </location>
</feature>
<dbReference type="AlphaFoldDB" id="A0A2R4TB85"/>
<name>A0A2R4TB85_9ACTN</name>